<sequence length="80" mass="9232">MRIHSTRKLFLFGRYSLALLIPKKWLVALEVNRGDGVELALDRKRRRIVLRFGKTPTTPVNNPPKEDTPKDGLEPIPRLD</sequence>
<dbReference type="AlphaFoldDB" id="A0A1F5ECB1"/>
<dbReference type="EMBL" id="MEZX01000002">
    <property type="protein sequence ID" value="OGD64854.1"/>
    <property type="molecule type" value="Genomic_DNA"/>
</dbReference>
<evidence type="ECO:0000256" key="1">
    <source>
        <dbReference type="SAM" id="MobiDB-lite"/>
    </source>
</evidence>
<evidence type="ECO:0000313" key="3">
    <source>
        <dbReference type="Proteomes" id="UP000177481"/>
    </source>
</evidence>
<proteinExistence type="predicted"/>
<organism evidence="2 3">
    <name type="scientific">Candidatus Berkelbacteria bacterium RIFCSPLOWO2_01_FULL_50_28</name>
    <dbReference type="NCBI Taxonomy" id="1797471"/>
    <lineage>
        <taxon>Bacteria</taxon>
        <taxon>Candidatus Berkelbacteria</taxon>
    </lineage>
</organism>
<evidence type="ECO:0008006" key="4">
    <source>
        <dbReference type="Google" id="ProtNLM"/>
    </source>
</evidence>
<feature type="region of interest" description="Disordered" evidence="1">
    <location>
        <begin position="53"/>
        <end position="80"/>
    </location>
</feature>
<evidence type="ECO:0000313" key="2">
    <source>
        <dbReference type="EMBL" id="OGD64854.1"/>
    </source>
</evidence>
<dbReference type="STRING" id="1797471.A3A71_02295"/>
<protein>
    <recommendedName>
        <fullName evidence="4">SpoVT-AbrB domain-containing protein</fullName>
    </recommendedName>
</protein>
<gene>
    <name evidence="2" type="ORF">A3A71_02295</name>
</gene>
<feature type="compositionally biased region" description="Basic and acidic residues" evidence="1">
    <location>
        <begin position="64"/>
        <end position="80"/>
    </location>
</feature>
<reference evidence="2 3" key="1">
    <citation type="journal article" date="2016" name="Nat. Commun.">
        <title>Thousands of microbial genomes shed light on interconnected biogeochemical processes in an aquifer system.</title>
        <authorList>
            <person name="Anantharaman K."/>
            <person name="Brown C.T."/>
            <person name="Hug L.A."/>
            <person name="Sharon I."/>
            <person name="Castelle C.J."/>
            <person name="Probst A.J."/>
            <person name="Thomas B.C."/>
            <person name="Singh A."/>
            <person name="Wilkins M.J."/>
            <person name="Karaoz U."/>
            <person name="Brodie E.L."/>
            <person name="Williams K.H."/>
            <person name="Hubbard S.S."/>
            <person name="Banfield J.F."/>
        </authorList>
    </citation>
    <scope>NUCLEOTIDE SEQUENCE [LARGE SCALE GENOMIC DNA]</scope>
</reference>
<comment type="caution">
    <text evidence="2">The sequence shown here is derived from an EMBL/GenBank/DDBJ whole genome shotgun (WGS) entry which is preliminary data.</text>
</comment>
<dbReference type="Proteomes" id="UP000177481">
    <property type="component" value="Unassembled WGS sequence"/>
</dbReference>
<name>A0A1F5ECB1_9BACT</name>
<accession>A0A1F5ECB1</accession>